<name>D6LFV5_9FUSO</name>
<dbReference type="AlphaFoldDB" id="D6LFV5"/>
<proteinExistence type="predicted"/>
<reference evidence="1 2" key="1">
    <citation type="submission" date="2010-03" db="EMBL/GenBank/DDBJ databases">
        <title>The Genome Sequence of Fusobacterium sp. 1_1_41FAA.</title>
        <authorList>
            <consortium name="The Broad Institute Genome Sequencing Platform"/>
            <person name="Ward D."/>
            <person name="Earl A."/>
            <person name="Feldgarden M."/>
            <person name="Gevers D."/>
            <person name="Young S.K."/>
            <person name="Zeng Q."/>
            <person name="Koehrsen M."/>
            <person name="Alvarado L."/>
            <person name="Berlin A."/>
            <person name="Borenstein D."/>
            <person name="Chapman S."/>
            <person name="Chen Z."/>
            <person name="Engels R."/>
            <person name="Freedman E."/>
            <person name="Gellesch M."/>
            <person name="Goldberg J."/>
            <person name="Griggs A."/>
            <person name="Gujja S."/>
            <person name="Heilman E."/>
            <person name="Heiman D."/>
            <person name="Hepburn T."/>
            <person name="Howarth C."/>
            <person name="Jen D."/>
            <person name="Larson L."/>
            <person name="Mehta T."/>
            <person name="Park D."/>
            <person name="Pearson M."/>
            <person name="Richards J."/>
            <person name="Roberts A."/>
            <person name="Saif S."/>
            <person name="Shea T."/>
            <person name="Shenoy N."/>
            <person name="Sisk P."/>
            <person name="Stolte C."/>
            <person name="Sykes S."/>
            <person name="Walk T."/>
            <person name="White J."/>
            <person name="Yandava C."/>
            <person name="Strauss J.C."/>
            <person name="Ambrose C.E."/>
            <person name="Allen-Vercoe E."/>
            <person name="Haas B."/>
            <person name="Henn M.R."/>
            <person name="Nusbaum C."/>
            <person name="Birren B."/>
        </authorList>
    </citation>
    <scope>NUCLEOTIDE SEQUENCE [LARGE SCALE GENOMIC DNA]</scope>
    <source>
        <strain evidence="1 2">1_1_41FAA</strain>
    </source>
</reference>
<evidence type="ECO:0000313" key="1">
    <source>
        <dbReference type="EMBL" id="EFG29040.2"/>
    </source>
</evidence>
<gene>
    <name evidence="1" type="ORF">HMPREF0400_00602</name>
</gene>
<organism evidence="1 2">
    <name type="scientific">Fusobacterium periodonticum 1_1_41FAA</name>
    <dbReference type="NCBI Taxonomy" id="469621"/>
    <lineage>
        <taxon>Bacteria</taxon>
        <taxon>Fusobacteriati</taxon>
        <taxon>Fusobacteriota</taxon>
        <taxon>Fusobacteriia</taxon>
        <taxon>Fusobacteriales</taxon>
        <taxon>Fusobacteriaceae</taxon>
        <taxon>Fusobacterium</taxon>
    </lineage>
</organism>
<dbReference type="Proteomes" id="UP000003964">
    <property type="component" value="Unassembled WGS sequence"/>
</dbReference>
<dbReference type="EMBL" id="GG770381">
    <property type="protein sequence ID" value="EFG29040.2"/>
    <property type="molecule type" value="Genomic_DNA"/>
</dbReference>
<protein>
    <submittedName>
        <fullName evidence="1">Uncharacterized protein</fullName>
    </submittedName>
</protein>
<sequence>MIDMKKLIILTALVSIFSISAIAATYCYGYDYSRGSNNNNYFNNVPSCCSRY</sequence>
<accession>D6LFV5</accession>
<evidence type="ECO:0000313" key="2">
    <source>
        <dbReference type="Proteomes" id="UP000003964"/>
    </source>
</evidence>